<dbReference type="InterPro" id="IPR011626">
    <property type="entry name" value="Alpha-macroglobulin_TED"/>
</dbReference>
<dbReference type="InterPro" id="IPR041813">
    <property type="entry name" value="A2M_TED"/>
</dbReference>
<dbReference type="EnsemblMetazoa" id="ACHR005525-RA">
    <property type="protein sequence ID" value="ACHR005525-PA"/>
    <property type="gene ID" value="ACHR005525"/>
</dbReference>
<keyword evidence="4" id="KW-0732">Signal</keyword>
<dbReference type="InterPro" id="IPR013783">
    <property type="entry name" value="Ig-like_fold"/>
</dbReference>
<keyword evidence="5" id="KW-0391">Immunity</keyword>
<dbReference type="CDD" id="cd02897">
    <property type="entry name" value="A2M_2"/>
    <property type="match status" value="1"/>
</dbReference>
<dbReference type="FunFam" id="1.50.10.20:FF:000001">
    <property type="entry name" value="CD109 isoform 1"/>
    <property type="match status" value="1"/>
</dbReference>
<dbReference type="Gene3D" id="2.60.120.1540">
    <property type="match status" value="1"/>
</dbReference>
<keyword evidence="3" id="KW-0964">Secreted</keyword>
<keyword evidence="8" id="KW-0325">Glycoprotein</keyword>
<keyword evidence="6" id="KW-0882">Thioester bond</keyword>
<dbReference type="InterPro" id="IPR002890">
    <property type="entry name" value="MG2"/>
</dbReference>
<dbReference type="InterPro" id="IPR050473">
    <property type="entry name" value="A2M/Complement_sys"/>
</dbReference>
<accession>A0A182K440</accession>
<dbReference type="Gene3D" id="6.20.50.160">
    <property type="match status" value="1"/>
</dbReference>
<keyword evidence="7" id="KW-1015">Disulfide bond</keyword>
<dbReference type="Pfam" id="PF01835">
    <property type="entry name" value="MG2"/>
    <property type="match status" value="2"/>
</dbReference>
<dbReference type="FunFam" id="2.60.40.1930:FF:000001">
    <property type="entry name" value="CD109 isoform 3"/>
    <property type="match status" value="2"/>
</dbReference>
<dbReference type="InterPro" id="IPR047565">
    <property type="entry name" value="Alpha-macroglob_thiol-ester_cl"/>
</dbReference>
<comment type="subcellular location">
    <subcellularLocation>
        <location evidence="1">Secreted</location>
    </subcellularLocation>
</comment>
<evidence type="ECO:0000256" key="1">
    <source>
        <dbReference type="ARBA" id="ARBA00004613"/>
    </source>
</evidence>
<evidence type="ECO:0000259" key="13">
    <source>
        <dbReference type="SMART" id="SM01360"/>
    </source>
</evidence>
<evidence type="ECO:0000256" key="9">
    <source>
        <dbReference type="ARBA" id="ARBA00057615"/>
    </source>
</evidence>
<dbReference type="Gene3D" id="2.60.40.2950">
    <property type="match status" value="2"/>
</dbReference>
<dbReference type="GO" id="GO:0005615">
    <property type="term" value="C:extracellular space"/>
    <property type="evidence" value="ECO:0007669"/>
    <property type="project" value="InterPro"/>
</dbReference>
<dbReference type="SMART" id="SM01359">
    <property type="entry name" value="A2M_N_2"/>
    <property type="match status" value="1"/>
</dbReference>
<sequence length="2376" mass="266764">MISYRSSPVAYGSWRTRVMASGAFFVLFFLIAWGFPRDCAGQRYAILAPRTVRPHTAYELAVSNVGGRTERFVCEIVTTNDTIVGASSVEVAPYEVRKVTVPLNSLMQGNYRLKVWEHQKQTLLNTTVLEYIDRSYLVLFQTDKPTYKPGDRVQFRVLFLLPDAKPVLRQSVNPTLYIADPERVRMKQWMSVSLSSGVFEGSFQLAEYTSLGRWTITATVNGQLYKDTFSVEEYTLPLYRVQVESIPKPYFRCDDPNMYLKLRASFVLGGSVQANATVIVRTNYNNYPSQTKEVARKQLTINGTALVDFPTNLVAKNCDAERNVWFDVSVTERSTGVSYNTTSSFTVHNAGGITMEALDGNEAFYPGLAMRLTVKLVTVDQKPLVNQPVTMVYKVLNEDQNDITEVAPYLLTLKTNVNGIVKFAINTTLKTVEVNVEGVYKNQTFPLAFAYPMYEDRSVDYLTIAARKAYYVVHEQITLDVHSNVRVVRIFHIGYCRGSVCESGVQESPTPVNTHRLTFTAMPLMAPQMKLLAFAVKEDGKILSSSIIIRFLSTRKSAILKRPIEIKPKIRIFVQLHMPPSVKRFEDVSVFCLVHNYGKAINVTLEVRPGLKATHLYLAEGATENVRVGIRASSVGVLTVEAILTASKGKVLDSVKQTIPVHPEGLMRTVEDVRVLDFSKQSKLNFNLTLPTIEQDRDVSYGEVTLSVIEHMVRSSHGNGEESLLFLQTTMAVYDYLLRAKLLQQEMKVKLRSYMHVAYQQLNRYRLEDGSFSMFGDLYECGGVWFTASSVQALWKLIMYEAVPVEMDFINDGLDWLVRHSADDGSFNESCSIAHPHIQRTGGKELSLASSVMFAFIGRQRSKEYKNFTNKVVTLLQSSPLEDVYLLAKTTYLLTLIEHPDSSRMLTKLNSLVVTDGKYRYWRVTERERTSSADKCDQEATAYALLANIRRNTLNQMELIQIAQWLQKHAFASESFVASLEKIIVLEALGESVIVLENQSHLELVWNFRLVSVVCFPITARARLPFVNIATGLVYGGGMRFGGEVKRTVPDPKDHKDGHYSIIGSRILRPNSVYRCVVSTFDTKAAIVFRISIVAKEKPIATEEITLNSNESRLISFTVGSISEDEYELVAEGLSGLVFQTKSRLEFDNRFCSVLIQTDKSVYKPGDTIRYRVLVLDRTMKPLSVGESEMMVYIRDGKGNRIKQWNDASLGECGVFQAELTLSSEPVLGEWTINVEVLGLKESKTFDVDEYVLPTYEVTVESPGYTFLDDEQLKVVVNSKYTYGKPVAGELTVSVKLASSMCFRREPSETSICQKVVPIDGRTVVDFNLKEILSSKSYIRELTIDAEVCETLTGRTQKGSTTVRLHDERYQVRMIEEASYFPGFPYNAWIQVTNLDGSPVQEGPREVEISLRNYNTDLYKQSGTLDEKGMAQLNAKLDELDFDYLSVEVKYRGKDYYVQGITKPRPDQEALMRARLLQKDPLPGTDLTFEVACTKPLQFVAYSLLARGELLAGGAVEGADNTTISITIPSTFCMVPRAKLLVHYISNSGFIVSSYTTVEFKRVFENQIQLTLSKDELKPAETLDIDIRTEQDSFVGLLAVDQSVLLLKSGNDIGRDQVVQELEMYESAQNCHGYWDNNTRSMKMEMAVMESDMVAESVNEPTVRSKFPETWIWESISNCKEMESIRKIVPDTITSWIITGFSLSKSHGLGLVDSPSKVNVFMPFFLSIDLPYSVKLGETIRIPVVVFNYMDEDQLADVIFYNNEDEFEFVSETNDQKAKHRQEQLKVPRGGGKTLTFVLKPTKVGHITLKLTAKCALAGDGIERTLLVEPEGLPQYINKALLVDLRSVKEIKQAFEIEIPEDAVPDSTKVEVSVIGDVLGSSIENLDSLIRMPFGCGEQNMLNFVPCIVVLDYLKACKRLTVEIESKAKKCMEVGYQRELTYKHQDGSFSAFGESDKRGSTWLTAFVAKSFQQAAKHLTIEVEVIDKALEWLTKVQTSVGAFPEVGTICHKDMQGGAGSGIALTAYTVIAFLENPKLGEKYKATVDKALAYIKDHISELDDVYAHALAAYALQIANHPLKNEVYASLLSKSNKHADVQWWSKEIPEKNCTDDWWYRPCSVNVEMSAYGLLATLEASSAGLEGLPIMKWLVSQRNDKGGFESTQDTVVGLQALSKMAAQLSSSEADLSLKVTIPNGQEKSLSINGGNILVLQKHELDANTRKVDMMATGKGCALFQLSYKYNVKDVDSSPRFTLKPEAKQGSIKSCIELSVSTSFIPSEDQPVSNMAVMEVDMPSGFVVESETLKQLKQHELVKKVETKRSDTTVVLYFDNIGEEMVNLRMAAFQKHEVENTKPANVIIYDYYDNTRCARSFYEIAV</sequence>
<evidence type="ECO:0000256" key="6">
    <source>
        <dbReference type="ARBA" id="ARBA00022966"/>
    </source>
</evidence>
<keyword evidence="16" id="KW-1185">Reference proteome</keyword>
<dbReference type="SUPFAM" id="SSF49410">
    <property type="entry name" value="Alpha-macroglobulin receptor domain"/>
    <property type="match status" value="1"/>
</dbReference>
<evidence type="ECO:0000256" key="5">
    <source>
        <dbReference type="ARBA" id="ARBA00022859"/>
    </source>
</evidence>
<dbReference type="Pfam" id="PF07703">
    <property type="entry name" value="A2M_BRD"/>
    <property type="match status" value="1"/>
</dbReference>
<dbReference type="STRING" id="43041.A0A182K440"/>
<evidence type="ECO:0000313" key="15">
    <source>
        <dbReference type="EnsemblMetazoa" id="ACHR005525-PA"/>
    </source>
</evidence>
<dbReference type="Pfam" id="PF17791">
    <property type="entry name" value="MG3"/>
    <property type="match status" value="1"/>
</dbReference>
<dbReference type="InterPro" id="IPR040839">
    <property type="entry name" value="MG4"/>
</dbReference>
<evidence type="ECO:0000256" key="7">
    <source>
        <dbReference type="ARBA" id="ARBA00023157"/>
    </source>
</evidence>
<comment type="similarity">
    <text evidence="2">Belongs to the protease inhibitor I39 (alpha-2-macroglobulin) family.</text>
</comment>
<dbReference type="InterPro" id="IPR008930">
    <property type="entry name" value="Terpenoid_cyclase/PrenylTrfase"/>
</dbReference>
<dbReference type="InterPro" id="IPR009048">
    <property type="entry name" value="A-macroglobulin_rcpt-bd"/>
</dbReference>
<dbReference type="VEuPathDB" id="VectorBase:ACHR005525"/>
<dbReference type="InterPro" id="IPR036595">
    <property type="entry name" value="A-macroglobulin_rcpt-bd_sf"/>
</dbReference>
<dbReference type="InterPro" id="IPR019742">
    <property type="entry name" value="MacrogloblnA2_CS"/>
</dbReference>
<evidence type="ECO:0000313" key="16">
    <source>
        <dbReference type="Proteomes" id="UP000075881"/>
    </source>
</evidence>
<comment type="subunit">
    <text evidence="10">Heterodimer of a TEP1-N chain and an TEP1-C chain non-covalently linked. Forms a complex composed of TEP1-N and TEP1-C heterodimer, LRIM1 and APL1C; the interaction stabilizes TEP1-N and TEP1-C heterodimer, prevents its binding to tissues while circulating in the hemolymph and protects the thioester bond from hydrolysis. Mature TEP1 and to a lesser extent full-length TEP1 interact with SPCLIP1; the interaction is induced by microbial infection.</text>
</comment>
<dbReference type="Gene3D" id="2.60.40.1930">
    <property type="match status" value="4"/>
</dbReference>
<dbReference type="Gene3D" id="1.50.10.20">
    <property type="match status" value="2"/>
</dbReference>
<evidence type="ECO:0000259" key="14">
    <source>
        <dbReference type="SMART" id="SM01361"/>
    </source>
</evidence>
<dbReference type="InterPro" id="IPR011625">
    <property type="entry name" value="A2M_N_BRD"/>
</dbReference>
<dbReference type="SMART" id="SM01361">
    <property type="entry name" value="A2M_recep"/>
    <property type="match status" value="1"/>
</dbReference>
<dbReference type="Pfam" id="PF07678">
    <property type="entry name" value="TED_complement"/>
    <property type="match status" value="2"/>
</dbReference>
<evidence type="ECO:0000256" key="3">
    <source>
        <dbReference type="ARBA" id="ARBA00022525"/>
    </source>
</evidence>
<dbReference type="SUPFAM" id="SSF48239">
    <property type="entry name" value="Terpenoid cyclases/Protein prenyltransferases"/>
    <property type="match status" value="2"/>
</dbReference>
<evidence type="ECO:0000259" key="12">
    <source>
        <dbReference type="SMART" id="SM01359"/>
    </source>
</evidence>
<dbReference type="GO" id="GO:0004866">
    <property type="term" value="F:endopeptidase inhibitor activity"/>
    <property type="evidence" value="ECO:0007669"/>
    <property type="project" value="InterPro"/>
</dbReference>
<evidence type="ECO:0000256" key="8">
    <source>
        <dbReference type="ARBA" id="ARBA00023180"/>
    </source>
</evidence>
<evidence type="ECO:0000256" key="11">
    <source>
        <dbReference type="ARBA" id="ARBA00078071"/>
    </source>
</evidence>
<dbReference type="Gene3D" id="2.20.130.20">
    <property type="match status" value="1"/>
</dbReference>
<dbReference type="Pfam" id="PF00207">
    <property type="entry name" value="A2M"/>
    <property type="match status" value="1"/>
</dbReference>
<feature type="domain" description="Alpha-macroglobulin receptor-binding" evidence="14">
    <location>
        <begin position="2283"/>
        <end position="2372"/>
    </location>
</feature>
<dbReference type="Gene3D" id="2.60.40.10">
    <property type="entry name" value="Immunoglobulins"/>
    <property type="match status" value="4"/>
</dbReference>
<reference evidence="15" key="2">
    <citation type="submission" date="2020-05" db="UniProtKB">
        <authorList>
            <consortium name="EnsemblMetazoa"/>
        </authorList>
    </citation>
    <scope>IDENTIFICATION</scope>
    <source>
        <strain evidence="15">ACHKN1017</strain>
    </source>
</reference>
<proteinExistence type="inferred from homology"/>
<dbReference type="PANTHER" id="PTHR11412:SF136">
    <property type="entry name" value="CD109 ANTIGEN"/>
    <property type="match status" value="1"/>
</dbReference>
<feature type="domain" description="Alpha-2-macroglobulin bait region" evidence="12">
    <location>
        <begin position="1472"/>
        <end position="1607"/>
    </location>
</feature>
<dbReference type="SMART" id="SM01419">
    <property type="entry name" value="Thiol-ester_cl"/>
    <property type="match status" value="2"/>
</dbReference>
<dbReference type="GO" id="GO:0002376">
    <property type="term" value="P:immune system process"/>
    <property type="evidence" value="ECO:0007669"/>
    <property type="project" value="UniProtKB-KW"/>
</dbReference>
<protein>
    <recommendedName>
        <fullName evidence="11">TEP1-F</fullName>
    </recommendedName>
</protein>
<dbReference type="Gene3D" id="2.60.40.1940">
    <property type="match status" value="2"/>
</dbReference>
<evidence type="ECO:0000256" key="10">
    <source>
        <dbReference type="ARBA" id="ARBA00063781"/>
    </source>
</evidence>
<dbReference type="Gene3D" id="2.60.40.690">
    <property type="entry name" value="Alpha-macroglobulin, receptor-binding domain"/>
    <property type="match status" value="1"/>
</dbReference>
<dbReference type="PROSITE" id="PS00477">
    <property type="entry name" value="ALPHA_2_MACROGLOBULIN"/>
    <property type="match status" value="1"/>
</dbReference>
<name>A0A182K440_9DIPT</name>
<dbReference type="Pfam" id="PF17789">
    <property type="entry name" value="MG4"/>
    <property type="match status" value="1"/>
</dbReference>
<evidence type="ECO:0000256" key="4">
    <source>
        <dbReference type="ARBA" id="ARBA00022729"/>
    </source>
</evidence>
<dbReference type="InterPro" id="IPR001599">
    <property type="entry name" value="Macroglobln_a2"/>
</dbReference>
<dbReference type="SMART" id="SM01360">
    <property type="entry name" value="A2M"/>
    <property type="match status" value="1"/>
</dbReference>
<feature type="domain" description="Alpha-2-macroglobulin" evidence="13">
    <location>
        <begin position="1670"/>
        <end position="1760"/>
    </location>
</feature>
<organism evidence="15 16">
    <name type="scientific">Anopheles christyi</name>
    <dbReference type="NCBI Taxonomy" id="43041"/>
    <lineage>
        <taxon>Eukaryota</taxon>
        <taxon>Metazoa</taxon>
        <taxon>Ecdysozoa</taxon>
        <taxon>Arthropoda</taxon>
        <taxon>Hexapoda</taxon>
        <taxon>Insecta</taxon>
        <taxon>Pterygota</taxon>
        <taxon>Neoptera</taxon>
        <taxon>Endopterygota</taxon>
        <taxon>Diptera</taxon>
        <taxon>Nematocera</taxon>
        <taxon>Culicoidea</taxon>
        <taxon>Culicidae</taxon>
        <taxon>Anophelinae</taxon>
        <taxon>Anopheles</taxon>
    </lineage>
</organism>
<comment type="function">
    <text evidence="9">Binds covalently through a thioester bond to the pathogen surface resulting in pathogen clearance.</text>
</comment>
<dbReference type="Proteomes" id="UP000075881">
    <property type="component" value="Unassembled WGS sequence"/>
</dbReference>
<dbReference type="PANTHER" id="PTHR11412">
    <property type="entry name" value="MACROGLOBULIN / COMPLEMENT"/>
    <property type="match status" value="1"/>
</dbReference>
<reference evidence="16" key="1">
    <citation type="submission" date="2013-03" db="EMBL/GenBank/DDBJ databases">
        <title>The Genome Sequence of Anopheles christyi ACHKN1017.</title>
        <authorList>
            <consortium name="The Broad Institute Genomics Platform"/>
            <person name="Neafsey D.E."/>
            <person name="Besansky N."/>
            <person name="Walker B."/>
            <person name="Young S.K."/>
            <person name="Zeng Q."/>
            <person name="Gargeya S."/>
            <person name="Fitzgerald M."/>
            <person name="Haas B."/>
            <person name="Abouelleil A."/>
            <person name="Allen A.W."/>
            <person name="Alvarado L."/>
            <person name="Arachchi H.M."/>
            <person name="Berlin A.M."/>
            <person name="Chapman S.B."/>
            <person name="Gainer-Dewar J."/>
            <person name="Goldberg J."/>
            <person name="Griggs A."/>
            <person name="Gujja S."/>
            <person name="Hansen M."/>
            <person name="Howarth C."/>
            <person name="Imamovic A."/>
            <person name="Ireland A."/>
            <person name="Larimer J."/>
            <person name="McCowan C."/>
            <person name="Murphy C."/>
            <person name="Pearson M."/>
            <person name="Poon T.W."/>
            <person name="Priest M."/>
            <person name="Roberts A."/>
            <person name="Saif S."/>
            <person name="Shea T."/>
            <person name="Sisk P."/>
            <person name="Sykes S."/>
            <person name="Wortman J."/>
            <person name="Nusbaum C."/>
            <person name="Birren B."/>
        </authorList>
    </citation>
    <scope>NUCLEOTIDE SEQUENCE [LARGE SCALE GENOMIC DNA]</scope>
    <source>
        <strain evidence="16">ACHKN1017</strain>
    </source>
</reference>
<dbReference type="InterPro" id="IPR041555">
    <property type="entry name" value="MG3"/>
</dbReference>
<dbReference type="Pfam" id="PF07677">
    <property type="entry name" value="A2M_recep"/>
    <property type="match status" value="1"/>
</dbReference>
<evidence type="ECO:0000256" key="2">
    <source>
        <dbReference type="ARBA" id="ARBA00010952"/>
    </source>
</evidence>